<evidence type="ECO:0000256" key="2">
    <source>
        <dbReference type="ARBA" id="ARBA00022982"/>
    </source>
</evidence>
<dbReference type="CDD" id="cd02947">
    <property type="entry name" value="TRX_family"/>
    <property type="match status" value="1"/>
</dbReference>
<sequence>MVNDIPDDDELAHLREKRLREMEMEMGGMTNFSPRSHVQIIEVTDMNFTELVQSHRYLLVDCWAEWCGPCMNTALVIEELAGEFADVVTFGKCDADMNAGVMRAFQISAIPTLLFFAGGYPAGRLTGAYPKESIRAALLRTFEL</sequence>
<gene>
    <name evidence="5" type="ORF">OU421_05710</name>
</gene>
<protein>
    <submittedName>
        <fullName evidence="5">Thioredoxin domain-containing protein</fullName>
    </submittedName>
</protein>
<dbReference type="AlphaFoldDB" id="A0A9X9S6L5"/>
<dbReference type="InterPro" id="IPR036249">
    <property type="entry name" value="Thioredoxin-like_sf"/>
</dbReference>
<dbReference type="PANTHER" id="PTHR45663:SF11">
    <property type="entry name" value="GEO12009P1"/>
    <property type="match status" value="1"/>
</dbReference>
<dbReference type="InterPro" id="IPR013766">
    <property type="entry name" value="Thioredoxin_domain"/>
</dbReference>
<evidence type="ECO:0000256" key="3">
    <source>
        <dbReference type="ARBA" id="ARBA00023157"/>
    </source>
</evidence>
<dbReference type="GO" id="GO:0015035">
    <property type="term" value="F:protein-disulfide reductase activity"/>
    <property type="evidence" value="ECO:0007669"/>
    <property type="project" value="TreeGrafter"/>
</dbReference>
<evidence type="ECO:0000256" key="1">
    <source>
        <dbReference type="ARBA" id="ARBA00022448"/>
    </source>
</evidence>
<keyword evidence="2" id="KW-0249">Electron transport</keyword>
<dbReference type="EMBL" id="CP113361">
    <property type="protein sequence ID" value="WAI02368.1"/>
    <property type="molecule type" value="Genomic_DNA"/>
</dbReference>
<proteinExistence type="predicted"/>
<dbReference type="PROSITE" id="PS00194">
    <property type="entry name" value="THIOREDOXIN_1"/>
    <property type="match status" value="1"/>
</dbReference>
<accession>A0A9X9S6L5</accession>
<dbReference type="PROSITE" id="PS51352">
    <property type="entry name" value="THIOREDOXIN_2"/>
    <property type="match status" value="1"/>
</dbReference>
<keyword evidence="1" id="KW-0813">Transport</keyword>
<keyword evidence="3" id="KW-1015">Disulfide bond</keyword>
<evidence type="ECO:0000313" key="6">
    <source>
        <dbReference type="Proteomes" id="UP001163096"/>
    </source>
</evidence>
<dbReference type="Gene3D" id="3.40.30.10">
    <property type="entry name" value="Glutaredoxin"/>
    <property type="match status" value="1"/>
</dbReference>
<dbReference type="Pfam" id="PF00085">
    <property type="entry name" value="Thioredoxin"/>
    <property type="match status" value="1"/>
</dbReference>
<dbReference type="RefSeq" id="WP_268187646.1">
    <property type="nucleotide sequence ID" value="NZ_CP113361.1"/>
</dbReference>
<dbReference type="SUPFAM" id="SSF52833">
    <property type="entry name" value="Thioredoxin-like"/>
    <property type="match status" value="1"/>
</dbReference>
<reference evidence="5" key="1">
    <citation type="submission" date="2022-11" db="EMBL/GenBank/DDBJ databases">
        <title>Complete genome sequence of Methanogenium organophilum DSM 3596.</title>
        <authorList>
            <person name="Chen S.-C."/>
            <person name="Lai S.-J."/>
            <person name="You Y.-T."/>
        </authorList>
    </citation>
    <scope>NUCLEOTIDE SEQUENCE</scope>
    <source>
        <strain evidence="5">DSM 3596</strain>
    </source>
</reference>
<dbReference type="InterPro" id="IPR017937">
    <property type="entry name" value="Thioredoxin_CS"/>
</dbReference>
<evidence type="ECO:0000313" key="5">
    <source>
        <dbReference type="EMBL" id="WAI02368.1"/>
    </source>
</evidence>
<dbReference type="GO" id="GO:0005829">
    <property type="term" value="C:cytosol"/>
    <property type="evidence" value="ECO:0007669"/>
    <property type="project" value="TreeGrafter"/>
</dbReference>
<dbReference type="KEGG" id="mou:OU421_05710"/>
<dbReference type="GO" id="GO:0045454">
    <property type="term" value="P:cell redox homeostasis"/>
    <property type="evidence" value="ECO:0007669"/>
    <property type="project" value="TreeGrafter"/>
</dbReference>
<organism evidence="5 6">
    <name type="scientific">Methanogenium organophilum</name>
    <dbReference type="NCBI Taxonomy" id="2199"/>
    <lineage>
        <taxon>Archaea</taxon>
        <taxon>Methanobacteriati</taxon>
        <taxon>Methanobacteriota</taxon>
        <taxon>Stenosarchaea group</taxon>
        <taxon>Methanomicrobia</taxon>
        <taxon>Methanomicrobiales</taxon>
        <taxon>Methanomicrobiaceae</taxon>
        <taxon>Methanogenium</taxon>
    </lineage>
</organism>
<dbReference type="PANTHER" id="PTHR45663">
    <property type="entry name" value="GEO12009P1"/>
    <property type="match status" value="1"/>
</dbReference>
<evidence type="ECO:0000259" key="4">
    <source>
        <dbReference type="PROSITE" id="PS51352"/>
    </source>
</evidence>
<feature type="domain" description="Thioredoxin" evidence="4">
    <location>
        <begin position="32"/>
        <end position="143"/>
    </location>
</feature>
<dbReference type="GeneID" id="76834578"/>
<name>A0A9X9S6L5_METOG</name>
<keyword evidence="6" id="KW-1185">Reference proteome</keyword>
<dbReference type="Proteomes" id="UP001163096">
    <property type="component" value="Chromosome"/>
</dbReference>